<proteinExistence type="predicted"/>
<keyword evidence="3" id="KW-1185">Reference proteome</keyword>
<sequence>MRVDPTVEAAGWLDPAREAELRPQAAGREEAGAAMRSQWHHAAMRRRWHDRTEAAAVARLRGGKTVAVETTVTAAAEVEAGKELGAEEGPRREPGDGGGLLMHGTVVSRPRAASRGGVTDGRIWLARPPVVEAGTARGGAAGGKTGLALEEDIRKPVCGVVFEKESIREGRHIGTGGGTEKTFFSSSRELRERAIGRVCHGLILITCTHGIHLHKFRVFLSSMAAKPEAQMGSEESVMAVCRTIWLPQQFIEDGEREGKKAHWDAYASKVFCEICRDEVLAGNRPTAALSPLGYKNLEEKFFAQTGRQYDRTKLKNRWDILKTQHKM</sequence>
<dbReference type="HOGENOM" id="CLU_850951_0_0_1"/>
<dbReference type="Proteomes" id="UP000008021">
    <property type="component" value="Chromosome 5"/>
</dbReference>
<dbReference type="Gramene" id="OMERI05G01940.1">
    <property type="protein sequence ID" value="OMERI05G01940.1"/>
    <property type="gene ID" value="OMERI05G01940"/>
</dbReference>
<dbReference type="AlphaFoldDB" id="A0A0E0DLE6"/>
<dbReference type="STRING" id="40149.A0A0E0DLE6"/>
<dbReference type="InterPro" id="IPR024752">
    <property type="entry name" value="Myb/SANT-like_dom"/>
</dbReference>
<reference evidence="2" key="1">
    <citation type="submission" date="2015-04" db="UniProtKB">
        <authorList>
            <consortium name="EnsemblPlants"/>
        </authorList>
    </citation>
    <scope>IDENTIFICATION</scope>
</reference>
<evidence type="ECO:0000313" key="3">
    <source>
        <dbReference type="Proteomes" id="UP000008021"/>
    </source>
</evidence>
<reference evidence="2" key="2">
    <citation type="submission" date="2018-05" db="EMBL/GenBank/DDBJ databases">
        <title>OmerRS3 (Oryza meridionalis Reference Sequence Version 3).</title>
        <authorList>
            <person name="Zhang J."/>
            <person name="Kudrna D."/>
            <person name="Lee S."/>
            <person name="Talag J."/>
            <person name="Welchert J."/>
            <person name="Wing R.A."/>
        </authorList>
    </citation>
    <scope>NUCLEOTIDE SEQUENCE [LARGE SCALE GENOMIC DNA]</scope>
    <source>
        <strain evidence="2">cv. OR44</strain>
    </source>
</reference>
<accession>A0A0E0DLE6</accession>
<dbReference type="PANTHER" id="PTHR47069">
    <property type="match status" value="1"/>
</dbReference>
<feature type="domain" description="Myb/SANT-like" evidence="1">
    <location>
        <begin position="262"/>
        <end position="326"/>
    </location>
</feature>
<evidence type="ECO:0000259" key="1">
    <source>
        <dbReference type="Pfam" id="PF12776"/>
    </source>
</evidence>
<name>A0A0E0DLE6_9ORYZ</name>
<organism evidence="2">
    <name type="scientific">Oryza meridionalis</name>
    <dbReference type="NCBI Taxonomy" id="40149"/>
    <lineage>
        <taxon>Eukaryota</taxon>
        <taxon>Viridiplantae</taxon>
        <taxon>Streptophyta</taxon>
        <taxon>Embryophyta</taxon>
        <taxon>Tracheophyta</taxon>
        <taxon>Spermatophyta</taxon>
        <taxon>Magnoliopsida</taxon>
        <taxon>Liliopsida</taxon>
        <taxon>Poales</taxon>
        <taxon>Poaceae</taxon>
        <taxon>BOP clade</taxon>
        <taxon>Oryzoideae</taxon>
        <taxon>Oryzeae</taxon>
        <taxon>Oryzinae</taxon>
        <taxon>Oryza</taxon>
    </lineage>
</organism>
<dbReference type="Pfam" id="PF12776">
    <property type="entry name" value="Myb_DNA-bind_3"/>
    <property type="match status" value="1"/>
</dbReference>
<dbReference type="PANTHER" id="PTHR47069:SF13">
    <property type="entry name" value="MYB_SANT-LIKE DOMAIN-CONTAINING PROTEIN"/>
    <property type="match status" value="1"/>
</dbReference>
<protein>
    <recommendedName>
        <fullName evidence="1">Myb/SANT-like domain-containing protein</fullName>
    </recommendedName>
</protein>
<dbReference type="EnsemblPlants" id="OMERI05G01940.1">
    <property type="protein sequence ID" value="OMERI05G01940.1"/>
    <property type="gene ID" value="OMERI05G01940"/>
</dbReference>
<evidence type="ECO:0000313" key="2">
    <source>
        <dbReference type="EnsemblPlants" id="OMERI05G01940.1"/>
    </source>
</evidence>